<evidence type="ECO:0000313" key="1">
    <source>
        <dbReference type="EMBL" id="TQM63993.1"/>
    </source>
</evidence>
<comment type="caution">
    <text evidence="1">The sequence shown here is derived from an EMBL/GenBank/DDBJ whole genome shotgun (WGS) entry which is preliminary data.</text>
</comment>
<dbReference type="AlphaFoldDB" id="A0A543I077"/>
<dbReference type="InterPro" id="IPR008792">
    <property type="entry name" value="PQQD"/>
</dbReference>
<sequence>MTPAFRPAADVGVTVSRDGATVYVARLPAGPILVLDGAGAVIWAEATEGPADGWIDRVADAFDVPASGIAADALAFVHSLCGDGLLDEADAVRAT</sequence>
<dbReference type="OrthoDB" id="4869642at2"/>
<dbReference type="Pfam" id="PF05402">
    <property type="entry name" value="PqqD"/>
    <property type="match status" value="1"/>
</dbReference>
<name>A0A543I077_9MICO</name>
<gene>
    <name evidence="1" type="ORF">FBY41_0351</name>
</gene>
<dbReference type="EMBL" id="VFPM01000001">
    <property type="protein sequence ID" value="TQM63993.1"/>
    <property type="molecule type" value="Genomic_DNA"/>
</dbReference>
<evidence type="ECO:0000313" key="2">
    <source>
        <dbReference type="Proteomes" id="UP000316747"/>
    </source>
</evidence>
<organism evidence="1 2">
    <name type="scientific">Humibacillus xanthopallidus</name>
    <dbReference type="NCBI Taxonomy" id="412689"/>
    <lineage>
        <taxon>Bacteria</taxon>
        <taxon>Bacillati</taxon>
        <taxon>Actinomycetota</taxon>
        <taxon>Actinomycetes</taxon>
        <taxon>Micrococcales</taxon>
        <taxon>Intrasporangiaceae</taxon>
        <taxon>Humibacillus</taxon>
    </lineage>
</organism>
<dbReference type="RefSeq" id="WP_141841706.1">
    <property type="nucleotide sequence ID" value="NZ_VFPM01000001.1"/>
</dbReference>
<protein>
    <submittedName>
        <fullName evidence="1">Coenzyme PQQ synthesis protein D (PqqD)</fullName>
    </submittedName>
</protein>
<reference evidence="1 2" key="1">
    <citation type="submission" date="2019-06" db="EMBL/GenBank/DDBJ databases">
        <title>Genome sequencing of plant associated microbes to promote plant fitness in Sorghum bicolor and Oryza sativa.</title>
        <authorList>
            <person name="Coleman-Derr D."/>
        </authorList>
    </citation>
    <scope>NUCLEOTIDE SEQUENCE [LARGE SCALE GENOMIC DNA]</scope>
    <source>
        <strain evidence="1 2">KV-663</strain>
    </source>
</reference>
<accession>A0A543I077</accession>
<dbReference type="Proteomes" id="UP000316747">
    <property type="component" value="Unassembled WGS sequence"/>
</dbReference>
<dbReference type="InterPro" id="IPR041881">
    <property type="entry name" value="PqqD_sf"/>
</dbReference>
<keyword evidence="2" id="KW-1185">Reference proteome</keyword>
<proteinExistence type="predicted"/>
<dbReference type="Gene3D" id="1.10.10.1150">
    <property type="entry name" value="Coenzyme PQQ synthesis protein D (PqqD)"/>
    <property type="match status" value="1"/>
</dbReference>